<evidence type="ECO:0000259" key="5">
    <source>
        <dbReference type="PROSITE" id="PS51037"/>
    </source>
</evidence>
<comment type="caution">
    <text evidence="6">The sequence shown here is derived from an EMBL/GenBank/DDBJ whole genome shotgun (WGS) entry which is preliminary data.</text>
</comment>
<keyword evidence="3" id="KW-0175">Coiled coil</keyword>
<keyword evidence="3" id="KW-0156">Chromatin regulator</keyword>
<evidence type="ECO:0000256" key="2">
    <source>
        <dbReference type="PROSITE-ProRule" id="PRU00376"/>
    </source>
</evidence>
<feature type="domain" description="YEATS" evidence="5">
    <location>
        <begin position="4"/>
        <end position="277"/>
    </location>
</feature>
<keyword evidence="3" id="KW-0805">Transcription regulation</keyword>
<comment type="subcellular location">
    <subcellularLocation>
        <location evidence="3">Nucleus</location>
    </subcellularLocation>
    <subcellularLocation>
        <location evidence="3">Cytoplasm</location>
    </subcellularLocation>
</comment>
<dbReference type="GO" id="GO:0006355">
    <property type="term" value="P:regulation of DNA-templated transcription"/>
    <property type="evidence" value="ECO:0007669"/>
    <property type="project" value="InterPro"/>
</dbReference>
<comment type="similarity">
    <text evidence="3">Belongs to the YAF9 family.</text>
</comment>
<dbReference type="GO" id="GO:0006281">
    <property type="term" value="P:DNA repair"/>
    <property type="evidence" value="ECO:0007669"/>
    <property type="project" value="UniProtKB-UniRule"/>
</dbReference>
<feature type="coiled-coil region" evidence="3">
    <location>
        <begin position="376"/>
        <end position="403"/>
    </location>
</feature>
<dbReference type="Pfam" id="PF03366">
    <property type="entry name" value="YEATS"/>
    <property type="match status" value="1"/>
</dbReference>
<feature type="region of interest" description="Disordered" evidence="4">
    <location>
        <begin position="136"/>
        <end position="221"/>
    </location>
</feature>
<accession>A0AAD9FQB1</accession>
<feature type="compositionally biased region" description="Polar residues" evidence="4">
    <location>
        <begin position="194"/>
        <end position="204"/>
    </location>
</feature>
<keyword evidence="3" id="KW-0963">Cytoplasm</keyword>
<comment type="domain">
    <text evidence="3">The coiled-coil domain is required for assembly into the NuA4 complex.</text>
</comment>
<comment type="function">
    <text evidence="3">Component of the SWR1 complex which mediates the ATP-dependent exchange of histone H2A for an H2A variant leading to transcriptional regulation of selected genes by chromatin remodeling. Component of the NuA4 histone acetyltransferase complex which is involved in transcriptional activation of selected genes principally by acetylation of nucleosomal histones H4 and H2A. The NuA4 complex is also involved in DNA repair. Yaf9 may also be required for viability in conditions in which the structural integrity of the spindle is compromised.</text>
</comment>
<dbReference type="InterPro" id="IPR005033">
    <property type="entry name" value="YEATS"/>
</dbReference>
<keyword evidence="3" id="KW-0010">Activator</keyword>
<feature type="compositionally biased region" description="Low complexity" evidence="4">
    <location>
        <begin position="146"/>
        <end position="159"/>
    </location>
</feature>
<sequence length="411" mass="44624">MADRQRGVQIHRPIIYGSHARLLSEAERKLAPPDHTHRWTVFITSATSPPPRPGEAEDMDYMPGGADDLSYLIKKVTFKLHETYPNPNRVIDKPPFRVSETGWGEFTVQIRLQFIPESSEKPLTLAHPIKLHHWGAPIEPPPPTSVVPSAAATPAAESSQTVPAPSPAQPKVEPEESKKEGDKDGDVDMDRAGSTVSQQPSNGATTKTETPGEGTKDDNAEGEGTVVVAPLNPIPPAPINPMGPTSIAARFPVHAWQYDEIIFSDPPLAFYNILNEHPPTPLPARNRRPRDQRELNASKKKKGRVSAIAGSTATSRAGTPATEAAGSGSVPPAASVPPAGVNVGVGIPGEPGSADVPLEFSLEMERGEWNRLHETKKQVIEQMDKWRMKLIEEEKELARLKEELAKTPMPT</sequence>
<proteinExistence type="inferred from homology"/>
<dbReference type="InterPro" id="IPR055129">
    <property type="entry name" value="YEATS_dom"/>
</dbReference>
<dbReference type="PANTHER" id="PTHR23195">
    <property type="entry name" value="YEATS DOMAIN"/>
    <property type="match status" value="1"/>
</dbReference>
<dbReference type="Gene3D" id="2.60.40.1970">
    <property type="entry name" value="YEATS domain"/>
    <property type="match status" value="1"/>
</dbReference>
<comment type="subunit">
    <text evidence="3">Component of the SWR1 chromatin-remodeling complex and of the NuA4 histone acetyltransferase complex.</text>
</comment>
<keyword evidence="3" id="KW-0234">DNA repair</keyword>
<keyword evidence="3" id="KW-0227">DNA damage</keyword>
<name>A0AAD9FQB1_PAPLA</name>
<keyword evidence="7" id="KW-1185">Reference proteome</keyword>
<dbReference type="PROSITE" id="PS51037">
    <property type="entry name" value="YEATS"/>
    <property type="match status" value="1"/>
</dbReference>
<dbReference type="CDD" id="cd16908">
    <property type="entry name" value="YEATS_Yaf9_like"/>
    <property type="match status" value="1"/>
</dbReference>
<feature type="region of interest" description="Disordered" evidence="4">
    <location>
        <begin position="277"/>
        <end position="333"/>
    </location>
</feature>
<feature type="compositionally biased region" description="Low complexity" evidence="4">
    <location>
        <begin position="324"/>
        <end position="333"/>
    </location>
</feature>
<organism evidence="6 7">
    <name type="scientific">Papiliotrema laurentii</name>
    <name type="common">Cryptococcus laurentii</name>
    <dbReference type="NCBI Taxonomy" id="5418"/>
    <lineage>
        <taxon>Eukaryota</taxon>
        <taxon>Fungi</taxon>
        <taxon>Dikarya</taxon>
        <taxon>Basidiomycota</taxon>
        <taxon>Agaricomycotina</taxon>
        <taxon>Tremellomycetes</taxon>
        <taxon>Tremellales</taxon>
        <taxon>Rhynchogastremaceae</taxon>
        <taxon>Papiliotrema</taxon>
    </lineage>
</organism>
<keyword evidence="1 2" id="KW-0539">Nucleus</keyword>
<dbReference type="GO" id="GO:0000812">
    <property type="term" value="C:Swr1 complex"/>
    <property type="evidence" value="ECO:0007669"/>
    <property type="project" value="UniProtKB-UniRule"/>
</dbReference>
<dbReference type="AlphaFoldDB" id="A0AAD9FQB1"/>
<evidence type="ECO:0000313" key="6">
    <source>
        <dbReference type="EMBL" id="KAK1922137.1"/>
    </source>
</evidence>
<dbReference type="GO" id="GO:0005737">
    <property type="term" value="C:cytoplasm"/>
    <property type="evidence" value="ECO:0007669"/>
    <property type="project" value="UniProtKB-SubCell"/>
</dbReference>
<evidence type="ECO:0000313" key="7">
    <source>
        <dbReference type="Proteomes" id="UP001182556"/>
    </source>
</evidence>
<dbReference type="Proteomes" id="UP001182556">
    <property type="component" value="Unassembled WGS sequence"/>
</dbReference>
<dbReference type="EMBL" id="JAODAN010000009">
    <property type="protein sequence ID" value="KAK1922137.1"/>
    <property type="molecule type" value="Genomic_DNA"/>
</dbReference>
<keyword evidence="3" id="KW-0804">Transcription</keyword>
<evidence type="ECO:0000256" key="3">
    <source>
        <dbReference type="RuleBase" id="RU367117"/>
    </source>
</evidence>
<protein>
    <recommendedName>
        <fullName evidence="3">Protein AF-9 homolog</fullName>
    </recommendedName>
</protein>
<gene>
    <name evidence="3" type="primary">YAF9</name>
    <name evidence="6" type="ORF">DB88DRAFT_542140</name>
</gene>
<evidence type="ECO:0000256" key="4">
    <source>
        <dbReference type="SAM" id="MobiDB-lite"/>
    </source>
</evidence>
<reference evidence="6" key="1">
    <citation type="submission" date="2023-02" db="EMBL/GenBank/DDBJ databases">
        <title>Identification and recombinant expression of a fungal hydrolase from Papiliotrema laurentii that hydrolyzes apple cutin and clears colloidal polyester polyurethane.</title>
        <authorList>
            <consortium name="DOE Joint Genome Institute"/>
            <person name="Roman V.A."/>
            <person name="Bojanowski C."/>
            <person name="Crable B.R."/>
            <person name="Wagner D.N."/>
            <person name="Hung C.S."/>
            <person name="Nadeau L.J."/>
            <person name="Schratz L."/>
            <person name="Haridas S."/>
            <person name="Pangilinan J."/>
            <person name="Lipzen A."/>
            <person name="Na H."/>
            <person name="Yan M."/>
            <person name="Ng V."/>
            <person name="Grigoriev I.V."/>
            <person name="Spatafora J.W."/>
            <person name="Barlow D."/>
            <person name="Biffinger J."/>
            <person name="Kelley-Loughnane N."/>
            <person name="Varaljay V.A."/>
            <person name="Crookes-Goodson W.J."/>
        </authorList>
    </citation>
    <scope>NUCLEOTIDE SEQUENCE</scope>
    <source>
        <strain evidence="6">5307AH</strain>
    </source>
</reference>
<dbReference type="InterPro" id="IPR038704">
    <property type="entry name" value="YEAST_sf"/>
</dbReference>
<feature type="compositionally biased region" description="Basic and acidic residues" evidence="4">
    <location>
        <begin position="172"/>
        <end position="191"/>
    </location>
</feature>
<dbReference type="GO" id="GO:0006325">
    <property type="term" value="P:chromatin organization"/>
    <property type="evidence" value="ECO:0007669"/>
    <property type="project" value="UniProtKB-KW"/>
</dbReference>
<evidence type="ECO:0000256" key="1">
    <source>
        <dbReference type="ARBA" id="ARBA00023242"/>
    </source>
</evidence>